<evidence type="ECO:0000313" key="2">
    <source>
        <dbReference type="Proteomes" id="UP000269154"/>
    </source>
</evidence>
<protein>
    <recommendedName>
        <fullName evidence="3">Serine/threonine protein kinase</fullName>
    </recommendedName>
</protein>
<dbReference type="Proteomes" id="UP000269154">
    <property type="component" value="Unassembled WGS sequence"/>
</dbReference>
<dbReference type="RefSeq" id="WP_124145898.1">
    <property type="nucleotide sequence ID" value="NZ_CAWOKI010000128.1"/>
</dbReference>
<dbReference type="Gene3D" id="3.40.50.300">
    <property type="entry name" value="P-loop containing nucleotide triphosphate hydrolases"/>
    <property type="match status" value="1"/>
</dbReference>
<dbReference type="PANTHER" id="PTHR34301:SF8">
    <property type="entry name" value="ATPASE DOMAIN-CONTAINING PROTEIN"/>
    <property type="match status" value="1"/>
</dbReference>
<proteinExistence type="predicted"/>
<accession>A0A3N6QFE8</accession>
<organism evidence="1 2">
    <name type="scientific">Okeania hirsuta</name>
    <dbReference type="NCBI Taxonomy" id="1458930"/>
    <lineage>
        <taxon>Bacteria</taxon>
        <taxon>Bacillati</taxon>
        <taxon>Cyanobacteriota</taxon>
        <taxon>Cyanophyceae</taxon>
        <taxon>Oscillatoriophycideae</taxon>
        <taxon>Oscillatoriales</taxon>
        <taxon>Microcoleaceae</taxon>
        <taxon>Okeania</taxon>
    </lineage>
</organism>
<name>A0A3N6QFE8_9CYAN</name>
<dbReference type="Pfam" id="PF14516">
    <property type="entry name" value="AAA_35"/>
    <property type="match status" value="1"/>
</dbReference>
<dbReference type="OrthoDB" id="502668at2"/>
<sequence>MNQQIFEHIYSSLADDEVKTLSLFLAGNKYEQIAQSMKWDTSNVGKKLKAIATKFNLPKNHSSFREFLFETFSKYQSNLVHPQLRADYGFKTSKIIIPGRPEKPDSPFYIERYRIKRCSIESECYEKIEDPGSLVRIKAPKQMGKTSLLRRIQAKANNNKYIPIYLRFDSLIEPENISNINNFLKAFNKNIKSRFTDSQSWKIWDNHNAKISCTQEFEALLYHLEQEVVLLLDEVDEIFNYPEISKDFFAMLRSWYEESNNLEIWENLRMIIAYSTEYHGKLNIYQSPFNVGLPIELKEFTLEQVTQLAYLHQLESEIVAPLMSMVGGHPYLIRLGLYKMSQDELTITELLKYAPTESGIYQEHLSRHLETILEKTNIKAVFHKILQSNSPVRLPNKNRELHQLEAMGLITIKGDDAEPRCQLYRQYFQERLG</sequence>
<comment type="caution">
    <text evidence="1">The sequence shown here is derived from an EMBL/GenBank/DDBJ whole genome shotgun (WGS) entry which is preliminary data.</text>
</comment>
<reference evidence="1 2" key="1">
    <citation type="journal article" date="2018" name="ACS Chem. Biol.">
        <title>Ketoreductase domain dysfunction expands chemodiversity: malyngamide biosynthesis in the cyanobacterium Okeania hirsuta.</title>
        <authorList>
            <person name="Moss N.A."/>
            <person name="Leao T."/>
            <person name="Rankin M."/>
            <person name="McCullough T.M."/>
            <person name="Qu P."/>
            <person name="Korobeynikov A."/>
            <person name="Smith J.L."/>
            <person name="Gerwick L."/>
            <person name="Gerwick W.H."/>
        </authorList>
    </citation>
    <scope>NUCLEOTIDE SEQUENCE [LARGE SCALE GENOMIC DNA]</scope>
    <source>
        <strain evidence="1 2">PAB10Feb10-1</strain>
    </source>
</reference>
<dbReference type="EMBL" id="RCBY01000117">
    <property type="protein sequence ID" value="RQH36632.1"/>
    <property type="molecule type" value="Genomic_DNA"/>
</dbReference>
<dbReference type="PANTHER" id="PTHR34301">
    <property type="entry name" value="DNA-BINDING PROTEIN-RELATED"/>
    <property type="match status" value="1"/>
</dbReference>
<dbReference type="SUPFAM" id="SSF52540">
    <property type="entry name" value="P-loop containing nucleoside triphosphate hydrolases"/>
    <property type="match status" value="1"/>
</dbReference>
<evidence type="ECO:0000313" key="1">
    <source>
        <dbReference type="EMBL" id="RQH36632.1"/>
    </source>
</evidence>
<dbReference type="InterPro" id="IPR027417">
    <property type="entry name" value="P-loop_NTPase"/>
</dbReference>
<gene>
    <name evidence="1" type="ORF">D5R40_19225</name>
</gene>
<keyword evidence="2" id="KW-1185">Reference proteome</keyword>
<evidence type="ECO:0008006" key="3">
    <source>
        <dbReference type="Google" id="ProtNLM"/>
    </source>
</evidence>
<dbReference type="AlphaFoldDB" id="A0A3N6QFE8"/>